<accession>A0A562D376</accession>
<evidence type="ECO:0000313" key="1">
    <source>
        <dbReference type="EMBL" id="TWH03641.1"/>
    </source>
</evidence>
<gene>
    <name evidence="1" type="ORF">L613_007900000070</name>
</gene>
<comment type="caution">
    <text evidence="1">The sequence shown here is derived from an EMBL/GenBank/DDBJ whole genome shotgun (WGS) entry which is preliminary data.</text>
</comment>
<dbReference type="EMBL" id="VLJS01000112">
    <property type="protein sequence ID" value="TWH03641.1"/>
    <property type="molecule type" value="Genomic_DNA"/>
</dbReference>
<dbReference type="GO" id="GO:0016788">
    <property type="term" value="F:hydrolase activity, acting on ester bonds"/>
    <property type="evidence" value="ECO:0007669"/>
    <property type="project" value="InterPro"/>
</dbReference>
<organism evidence="1 2">
    <name type="scientific">Pseudoxanthomonas taiwanensis J19</name>
    <dbReference type="NCBI Taxonomy" id="935569"/>
    <lineage>
        <taxon>Bacteria</taxon>
        <taxon>Pseudomonadati</taxon>
        <taxon>Pseudomonadota</taxon>
        <taxon>Gammaproteobacteria</taxon>
        <taxon>Lysobacterales</taxon>
        <taxon>Lysobacteraceae</taxon>
        <taxon>Pseudoxanthomonas</taxon>
    </lineage>
</organism>
<protein>
    <submittedName>
        <fullName evidence="1">Uncharacterized protein</fullName>
    </submittedName>
</protein>
<dbReference type="InterPro" id="IPR008947">
    <property type="entry name" value="PLipase_C/P1_nuclease_dom_sf"/>
</dbReference>
<proteinExistence type="predicted"/>
<reference evidence="1 2" key="1">
    <citation type="submission" date="2019-07" db="EMBL/GenBank/DDBJ databases">
        <title>Genome sequencing of lignin-degrading bacterial isolates.</title>
        <authorList>
            <person name="Gladden J."/>
        </authorList>
    </citation>
    <scope>NUCLEOTIDE SEQUENCE [LARGE SCALE GENOMIC DNA]</scope>
    <source>
        <strain evidence="1 2">J19</strain>
    </source>
</reference>
<dbReference type="Gene3D" id="1.10.575.10">
    <property type="entry name" value="P1 Nuclease"/>
    <property type="match status" value="1"/>
</dbReference>
<evidence type="ECO:0000313" key="2">
    <source>
        <dbReference type="Proteomes" id="UP000321583"/>
    </source>
</evidence>
<sequence length="43" mass="4589">MYPQGHVVDDAYVDAHLPTQEAQLRLGAARLAEVLEATLGDPG</sequence>
<keyword evidence="2" id="KW-1185">Reference proteome</keyword>
<dbReference type="Proteomes" id="UP000321583">
    <property type="component" value="Unassembled WGS sequence"/>
</dbReference>
<dbReference type="AlphaFoldDB" id="A0A562D376"/>
<name>A0A562D376_9GAMM</name>